<dbReference type="KEGG" id="vta:A3519"/>
<sequence length="49" mass="5692">MEFLLYHSEISRGSMEWNPNTPGEKTNPGLFSNYNCIENSIKRMIEGKK</sequence>
<proteinExistence type="predicted"/>
<evidence type="ECO:0000313" key="2">
    <source>
        <dbReference type="Proteomes" id="UP000235828"/>
    </source>
</evidence>
<keyword evidence="2" id="KW-1185">Reference proteome</keyword>
<dbReference type="Proteomes" id="UP000235828">
    <property type="component" value="Chromosome A"/>
</dbReference>
<dbReference type="EMBL" id="LT960611">
    <property type="protein sequence ID" value="SON51466.1"/>
    <property type="molecule type" value="Genomic_DNA"/>
</dbReference>
<organism evidence="1 2">
    <name type="scientific">Vibrio tapetis subsp. tapetis</name>
    <dbReference type="NCBI Taxonomy" id="1671868"/>
    <lineage>
        <taxon>Bacteria</taxon>
        <taxon>Pseudomonadati</taxon>
        <taxon>Pseudomonadota</taxon>
        <taxon>Gammaproteobacteria</taxon>
        <taxon>Vibrionales</taxon>
        <taxon>Vibrionaceae</taxon>
        <taxon>Vibrio</taxon>
    </lineage>
</organism>
<reference evidence="1 2" key="1">
    <citation type="submission" date="2017-10" db="EMBL/GenBank/DDBJ databases">
        <authorList>
            <person name="Banno H."/>
            <person name="Chua N.-H."/>
        </authorList>
    </citation>
    <scope>NUCLEOTIDE SEQUENCE [LARGE SCALE GENOMIC DNA]</scope>
    <source>
        <strain evidence="1">Vibrio tapetis CECT4600</strain>
    </source>
</reference>
<protein>
    <submittedName>
        <fullName evidence="1">Uncharacterized protein</fullName>
    </submittedName>
</protein>
<dbReference type="AlphaFoldDB" id="A0A2N8ZHX0"/>
<evidence type="ECO:0000313" key="1">
    <source>
        <dbReference type="EMBL" id="SON51466.1"/>
    </source>
</evidence>
<name>A0A2N8ZHX0_9VIBR</name>
<gene>
    <name evidence="1" type="ORF">VTAP4600_A3519</name>
</gene>
<accession>A0A2N8ZHX0</accession>